<proteinExistence type="predicted"/>
<organism evidence="4 5">
    <name type="scientific">Algimonas porphyrae</name>
    <dbReference type="NCBI Taxonomy" id="1128113"/>
    <lineage>
        <taxon>Bacteria</taxon>
        <taxon>Pseudomonadati</taxon>
        <taxon>Pseudomonadota</taxon>
        <taxon>Alphaproteobacteria</taxon>
        <taxon>Maricaulales</taxon>
        <taxon>Robiginitomaculaceae</taxon>
        <taxon>Algimonas</taxon>
    </lineage>
</organism>
<gene>
    <name evidence="4" type="ORF">GCM10007854_22170</name>
</gene>
<keyword evidence="3" id="KW-0732">Signal</keyword>
<feature type="chain" id="PRO_5045867196" description="Cellulose synthase regulatory subunit" evidence="3">
    <location>
        <begin position="40"/>
        <end position="863"/>
    </location>
</feature>
<reference evidence="4" key="1">
    <citation type="journal article" date="2014" name="Int. J. Syst. Evol. Microbiol.">
        <title>Complete genome of a new Firmicutes species belonging to the dominant human colonic microbiota ('Ruminococcus bicirculans') reveals two chromosomes and a selective capacity to utilize plant glucans.</title>
        <authorList>
            <consortium name="NISC Comparative Sequencing Program"/>
            <person name="Wegmann U."/>
            <person name="Louis P."/>
            <person name="Goesmann A."/>
            <person name="Henrissat B."/>
            <person name="Duncan S.H."/>
            <person name="Flint H.J."/>
        </authorList>
    </citation>
    <scope>NUCLEOTIDE SEQUENCE</scope>
    <source>
        <strain evidence="4">NBRC 108216</strain>
    </source>
</reference>
<keyword evidence="5" id="KW-1185">Reference proteome</keyword>
<protein>
    <recommendedName>
        <fullName evidence="6">Cellulose synthase regulatory subunit</fullName>
    </recommendedName>
</protein>
<evidence type="ECO:0000256" key="3">
    <source>
        <dbReference type="SAM" id="SignalP"/>
    </source>
</evidence>
<feature type="region of interest" description="Disordered" evidence="1">
    <location>
        <begin position="747"/>
        <end position="789"/>
    </location>
</feature>
<evidence type="ECO:0000256" key="2">
    <source>
        <dbReference type="SAM" id="Phobius"/>
    </source>
</evidence>
<dbReference type="Proteomes" id="UP001161390">
    <property type="component" value="Unassembled WGS sequence"/>
</dbReference>
<dbReference type="EMBL" id="BSNJ01000004">
    <property type="protein sequence ID" value="GLQ21262.1"/>
    <property type="molecule type" value="Genomic_DNA"/>
</dbReference>
<evidence type="ECO:0000313" key="5">
    <source>
        <dbReference type="Proteomes" id="UP001161390"/>
    </source>
</evidence>
<keyword evidence="2" id="KW-0472">Membrane</keyword>
<feature type="transmembrane region" description="Helical" evidence="2">
    <location>
        <begin position="836"/>
        <end position="856"/>
    </location>
</feature>
<evidence type="ECO:0000256" key="1">
    <source>
        <dbReference type="SAM" id="MobiDB-lite"/>
    </source>
</evidence>
<feature type="signal peptide" evidence="3">
    <location>
        <begin position="1"/>
        <end position="39"/>
    </location>
</feature>
<accession>A0ABQ5V4Q7</accession>
<sequence>MLSQACIEPGLPKMNRTCLRLLLISSALMLPLAAPLAVAQTAQGPTPTTPTSTPQPLQATVTQAAVTQAVPALAPDTPADQVNALNIEPVETPIAPTEILPRDYATTLQALHHDDRIMTLDWRRSEQVLRFDLSPNDRIETLQLSLSVTPLDAGTPDGPLTLQFNNGVHHSVDPDGTTTITLDPKRARARGNELRIGFLSGCEAGHAQTTHPKSGGFSIDLRASRLDLRARSDGDGLSMHDLEARLSGHAFAPQTVGLIANGPMATRYQALAAQGLALRMADIPDFRTESVDTDFEFVMATRLELAALDDISLLTTDADVMSGTGPALFLSQEHPTRLYMTGDTADDVLRAISAFATASLPQSRTTKVTPADILVQSPLDSDRRRIDGAIRLTALSVETGTVRTYAFDVSDPEATHGELVLHLKRDSRTSAGAKLTARLNGADLGMAKLNGRRRTVAYPIRPGMLVGSENRLILTTVDARDAPHCTTSDPFIAIGSQSTLQLIRHTPSAPTDLSRLAADGSIFGAQNGANTVFILPETTSDYEASLRVVAQLAKVNGRGWTSADFSRGGTDDTVRHHLVIEPYHTLDLAYKGAAPRTMKAAWRGETVEGRNRVAAYARLNGETAPAVGRIGPGGTAAIFPLDDTRLVGLITNTPDQSFAAALAPLSGPLNWNGLAGGVARWSGNAVVSTQAPLSLPEPDTGPALQANQALESTASGRTLSLPAVDLPDIELSDAGDWIHRRWREISQARQAKPRSPVAQPQPGTRIDGPATAPDSAPNQAPANNPTQTTLIPHSEAATMGAAAGPRALPAHMDGGLLSRIDIWTRAHFFQTREGELHPAILAVMLLLLSGLTSLVLRRAGRTD</sequence>
<evidence type="ECO:0000313" key="4">
    <source>
        <dbReference type="EMBL" id="GLQ21262.1"/>
    </source>
</evidence>
<reference evidence="4" key="2">
    <citation type="submission" date="2023-01" db="EMBL/GenBank/DDBJ databases">
        <title>Draft genome sequence of Algimonas porphyrae strain NBRC 108216.</title>
        <authorList>
            <person name="Sun Q."/>
            <person name="Mori K."/>
        </authorList>
    </citation>
    <scope>NUCLEOTIDE SEQUENCE</scope>
    <source>
        <strain evidence="4">NBRC 108216</strain>
    </source>
</reference>
<keyword evidence="2" id="KW-0812">Transmembrane</keyword>
<keyword evidence="2" id="KW-1133">Transmembrane helix</keyword>
<feature type="compositionally biased region" description="Polar residues" evidence="1">
    <location>
        <begin position="776"/>
        <end position="789"/>
    </location>
</feature>
<comment type="caution">
    <text evidence="4">The sequence shown here is derived from an EMBL/GenBank/DDBJ whole genome shotgun (WGS) entry which is preliminary data.</text>
</comment>
<name>A0ABQ5V4Q7_9PROT</name>
<evidence type="ECO:0008006" key="6">
    <source>
        <dbReference type="Google" id="ProtNLM"/>
    </source>
</evidence>